<keyword evidence="3" id="KW-0472">Membrane</keyword>
<dbReference type="InterPro" id="IPR000160">
    <property type="entry name" value="GGDEF_dom"/>
</dbReference>
<feature type="signal peptide" evidence="4">
    <location>
        <begin position="1"/>
        <end position="24"/>
    </location>
</feature>
<dbReference type="Pfam" id="PF07494">
    <property type="entry name" value="Reg_prop"/>
    <property type="match status" value="3"/>
</dbReference>
<reference evidence="6 7" key="1">
    <citation type="journal article" date="2011" name="J. Bacteriol.">
        <title>Genome sequence of the ethanol-producing Zymomonas mobilis subsp. pomaceae lectotype strain ATCC 29192.</title>
        <authorList>
            <person name="Kouvelis V.N."/>
            <person name="Davenport K.W."/>
            <person name="Brettin T.S."/>
            <person name="Bruce D."/>
            <person name="Detter C."/>
            <person name="Han C.S."/>
            <person name="Nolan M."/>
            <person name="Tapia R."/>
            <person name="Damoulaki A."/>
            <person name="Kyrpides N.C."/>
            <person name="Typas M.A."/>
            <person name="Pappas K.M."/>
        </authorList>
    </citation>
    <scope>NUCLEOTIDE SEQUENCE [LARGE SCALE GENOMIC DNA]</scope>
    <source>
        <strain evidence="7">ATCC 29192 / DSM 22645 / JCM 10191 / CCUG 17912 / NBRC 13757 / NCIMB 11200 / NRRL B-4491 / Barker I</strain>
    </source>
</reference>
<dbReference type="InterPro" id="IPR013783">
    <property type="entry name" value="Ig-like_fold"/>
</dbReference>
<accession>F8ERX1</accession>
<dbReference type="FunFam" id="3.30.70.270:FF:000001">
    <property type="entry name" value="Diguanylate cyclase domain protein"/>
    <property type="match status" value="1"/>
</dbReference>
<dbReference type="Gene3D" id="3.30.70.270">
    <property type="match status" value="1"/>
</dbReference>
<dbReference type="InterPro" id="IPR011110">
    <property type="entry name" value="Reg_prop"/>
</dbReference>
<name>F8ERX1_ZYMMT</name>
<evidence type="ECO:0000259" key="5">
    <source>
        <dbReference type="PROSITE" id="PS50887"/>
    </source>
</evidence>
<dbReference type="KEGG" id="zmp:Zymop_1696"/>
<evidence type="ECO:0000256" key="3">
    <source>
        <dbReference type="SAM" id="Phobius"/>
    </source>
</evidence>
<dbReference type="AlphaFoldDB" id="F8ERX1"/>
<dbReference type="PROSITE" id="PS50887">
    <property type="entry name" value="GGDEF"/>
    <property type="match status" value="1"/>
</dbReference>
<dbReference type="STRING" id="579138.Zymop_1696"/>
<keyword evidence="4" id="KW-0732">Signal</keyword>
<evidence type="ECO:0000256" key="1">
    <source>
        <dbReference type="ARBA" id="ARBA00012528"/>
    </source>
</evidence>
<dbReference type="Proteomes" id="UP000000491">
    <property type="component" value="Chromosome"/>
</dbReference>
<gene>
    <name evidence="6" type="ordered locus">Zymop_1696</name>
</gene>
<keyword evidence="3" id="KW-0812">Transmembrane</keyword>
<dbReference type="InterPro" id="IPR050469">
    <property type="entry name" value="Diguanylate_Cyclase"/>
</dbReference>
<dbReference type="HOGENOM" id="CLU_000445_28_4_5"/>
<evidence type="ECO:0000256" key="2">
    <source>
        <dbReference type="ARBA" id="ARBA00034247"/>
    </source>
</evidence>
<dbReference type="InterPro" id="IPR029787">
    <property type="entry name" value="Nucleotide_cyclase"/>
</dbReference>
<dbReference type="PANTHER" id="PTHR45138">
    <property type="entry name" value="REGULATORY COMPONENTS OF SENSORY TRANSDUCTION SYSTEM"/>
    <property type="match status" value="1"/>
</dbReference>
<feature type="chain" id="PRO_5003376342" description="diguanylate cyclase" evidence="4">
    <location>
        <begin position="25"/>
        <end position="1067"/>
    </location>
</feature>
<dbReference type="InterPro" id="IPR015943">
    <property type="entry name" value="WD40/YVTN_repeat-like_dom_sf"/>
</dbReference>
<dbReference type="SMART" id="SM00267">
    <property type="entry name" value="GGDEF"/>
    <property type="match status" value="1"/>
</dbReference>
<dbReference type="Gene3D" id="2.60.40.10">
    <property type="entry name" value="Immunoglobulins"/>
    <property type="match status" value="1"/>
</dbReference>
<dbReference type="PATRIC" id="fig|579138.3.peg.1806"/>
<dbReference type="eggNOG" id="COG3292">
    <property type="taxonomic scope" value="Bacteria"/>
</dbReference>
<protein>
    <recommendedName>
        <fullName evidence="1">diguanylate cyclase</fullName>
        <ecNumber evidence="1">2.7.7.65</ecNumber>
    </recommendedName>
</protein>
<dbReference type="eggNOG" id="COG3706">
    <property type="taxonomic scope" value="Bacteria"/>
</dbReference>
<dbReference type="EMBL" id="CP002865">
    <property type="protein sequence ID" value="AEI38584.1"/>
    <property type="molecule type" value="Genomic_DNA"/>
</dbReference>
<dbReference type="GO" id="GO:0052621">
    <property type="term" value="F:diguanylate cyclase activity"/>
    <property type="evidence" value="ECO:0007669"/>
    <property type="project" value="UniProtKB-EC"/>
</dbReference>
<dbReference type="PANTHER" id="PTHR45138:SF9">
    <property type="entry name" value="DIGUANYLATE CYCLASE DGCM-RELATED"/>
    <property type="match status" value="1"/>
</dbReference>
<evidence type="ECO:0000256" key="4">
    <source>
        <dbReference type="SAM" id="SignalP"/>
    </source>
</evidence>
<dbReference type="CDD" id="cd01949">
    <property type="entry name" value="GGDEF"/>
    <property type="match status" value="1"/>
</dbReference>
<evidence type="ECO:0000313" key="6">
    <source>
        <dbReference type="EMBL" id="AEI38584.1"/>
    </source>
</evidence>
<dbReference type="EC" id="2.7.7.65" evidence="1"/>
<dbReference type="Pfam" id="PF07495">
    <property type="entry name" value="Y_Y_Y"/>
    <property type="match status" value="1"/>
</dbReference>
<dbReference type="SUPFAM" id="SSF63829">
    <property type="entry name" value="Calcium-dependent phosphotriesterase"/>
    <property type="match status" value="2"/>
</dbReference>
<dbReference type="InterPro" id="IPR043128">
    <property type="entry name" value="Rev_trsase/Diguanyl_cyclase"/>
</dbReference>
<keyword evidence="3" id="KW-1133">Transmembrane helix</keyword>
<dbReference type="SUPFAM" id="SSF55073">
    <property type="entry name" value="Nucleotide cyclase"/>
    <property type="match status" value="1"/>
</dbReference>
<comment type="catalytic activity">
    <reaction evidence="2">
        <text>2 GTP = 3',3'-c-di-GMP + 2 diphosphate</text>
        <dbReference type="Rhea" id="RHEA:24898"/>
        <dbReference type="ChEBI" id="CHEBI:33019"/>
        <dbReference type="ChEBI" id="CHEBI:37565"/>
        <dbReference type="ChEBI" id="CHEBI:58805"/>
        <dbReference type="EC" id="2.7.7.65"/>
    </reaction>
</comment>
<dbReference type="Gene3D" id="2.130.10.10">
    <property type="entry name" value="YVTN repeat-like/Quinoprotein amine dehydrogenase"/>
    <property type="match status" value="3"/>
</dbReference>
<feature type="transmembrane region" description="Helical" evidence="3">
    <location>
        <begin position="857"/>
        <end position="879"/>
    </location>
</feature>
<feature type="domain" description="GGDEF" evidence="5">
    <location>
        <begin position="939"/>
        <end position="1067"/>
    </location>
</feature>
<dbReference type="NCBIfam" id="TIGR00254">
    <property type="entry name" value="GGDEF"/>
    <property type="match status" value="1"/>
</dbReference>
<sequence length="1067" mass="119016">MPHLKNFLVSVFLASFIFTTPLHAVAKNIYQTTSKTDIPSSRESVINKKCQSEKSFHLSGIIDSIRDWHSLQPAFFTDMGMIPNLPQTTVNAIMQDSDGIMWINVDNGLFRFDGLHIQLFRAQAHVPHSLPDSVIHTMRPHPQGGFLLGTATAGIIRFDPHTNFFDPVPSDAPAGRGLAVQAINSDNHSGFWIISDAGIGHLGPHDSTIHYEKLWPVAAGKKINRITDILNAKDGTLWLASGDGLFFRHTKETAFTRLHTASQDIENLLTSRITTLYQDRDDRLWVGSAFYGGLYITPSGEIYQPESLKASSSYINHRAIHGFAELPDNHIWIATMGGGIVDYAFWTAGTKGQLCAPQGEEYTGYVKTWTHNPLNTHSISGNNILSLMTDRDGGIWVATDRGVSRWDPHPSIAFNIPDVLVDKSGMISDSVTGLLSDEKGRIWIGLQNGMINIIDRHRTQIQKLSLTGLQVSQPVRAFLQAKDGAILAGSLGLARIDPKNLSVTSLMDDFLSKKTITALAETKYNLFIGTNSGLYIKDRATEKVSYFTHNADDSRSLISDHIKDIAIRSDNEVWIATANGISIHKNNVNGFDNILSHSENPRIFPRSFITSLAAKESTMLVGSFNGISQFSPNSRRGYDFQNFYHKDRPSADEINRLIVNKFGYIWASSSDGISVLDPARRQSFVLGERDHVSSGHFSQRTSALADDGSILFGGTNGLTVIAPEQILFSSSLPQNSKSGDLQVTMAEINEKPINFGQLPTLNQTFEVPPTARSLRIGFILLDYSAPRDVTYSYKLEGVDSQWITVPFNTPPIAIYTNLRSGHYALHIRAETSGLHAYSKEETFYFTIAPHWYEHWEISVVVVLIVLVGLYLIIILRTFLLKRQTKRLQNLVDNRTFELQQANQQLSALANTDVLTGLLNRRALMIELARIQQEAAEQNRTISLAMLDVDHFKNINDRYGHLVGDTVMRKAANIIRNNIRQNDFAGRYGGDEFVIAIAASLEISHNIAERIRHEFTTLIVKNNDTELKITVSIGLFEMKPDDNISVALDRADNMLYWAKNNGRNRVES</sequence>
<dbReference type="Pfam" id="PF00990">
    <property type="entry name" value="GGDEF"/>
    <property type="match status" value="1"/>
</dbReference>
<organism evidence="6 7">
    <name type="scientific">Zymomonas mobilis subsp. pomaceae (strain ATCC 29192 / DSM 22645 / JCM 10191 / CCUG 17912 / NBRC 13757 / NCIMB 11200 / NRRL B-4491 / Barker I)</name>
    <dbReference type="NCBI Taxonomy" id="579138"/>
    <lineage>
        <taxon>Bacteria</taxon>
        <taxon>Pseudomonadati</taxon>
        <taxon>Pseudomonadota</taxon>
        <taxon>Alphaproteobacteria</taxon>
        <taxon>Sphingomonadales</taxon>
        <taxon>Zymomonadaceae</taxon>
        <taxon>Zymomonas</taxon>
    </lineage>
</organism>
<dbReference type="InterPro" id="IPR011123">
    <property type="entry name" value="Y_Y_Y"/>
</dbReference>
<evidence type="ECO:0000313" key="7">
    <source>
        <dbReference type="Proteomes" id="UP000000491"/>
    </source>
</evidence>
<proteinExistence type="predicted"/>